<gene>
    <name evidence="2" type="ordered locus">LOC_Os12g19519</name>
</gene>
<reference evidence="2" key="2">
    <citation type="submission" date="2005-04" db="EMBL/GenBank/DDBJ databases">
        <authorList>
            <person name="Buell C.R."/>
            <person name="Wing R.A."/>
            <person name="McCombie W.A."/>
            <person name="Ouyang S."/>
        </authorList>
    </citation>
    <scope>NUCLEOTIDE SEQUENCE</scope>
</reference>
<reference evidence="2" key="1">
    <citation type="journal article" date="2005" name="BMC Biol.">
        <title>The sequence of rice chromosomes 11 and 12, rich in disease resistance genes and recent gene duplications.</title>
        <authorList>
            <consortium name="The rice chromosomes 11 and 12 sequencing consortia"/>
        </authorList>
    </citation>
    <scope>NUCLEOTIDE SEQUENCE [LARGE SCALE GENOMIC DNA]</scope>
</reference>
<sequence>MATAGRTAGQPKEANERDLRGRGGAKRAETPAEGGGNGKLTEL</sequence>
<feature type="region of interest" description="Disordered" evidence="1">
    <location>
        <begin position="1"/>
        <end position="43"/>
    </location>
</feature>
<feature type="compositionally biased region" description="Gly residues" evidence="1">
    <location>
        <begin position="33"/>
        <end position="43"/>
    </location>
</feature>
<proteinExistence type="predicted"/>
<protein>
    <submittedName>
        <fullName evidence="2">Uncharacterized protein</fullName>
    </submittedName>
</protein>
<dbReference type="AlphaFoldDB" id="Q2QTI5"/>
<dbReference type="EMBL" id="DP000011">
    <property type="protein sequence ID" value="ABA97186.1"/>
    <property type="molecule type" value="Genomic_DNA"/>
</dbReference>
<organism evidence="2">
    <name type="scientific">Oryza sativa subsp. japonica</name>
    <name type="common">Rice</name>
    <dbReference type="NCBI Taxonomy" id="39947"/>
    <lineage>
        <taxon>Eukaryota</taxon>
        <taxon>Viridiplantae</taxon>
        <taxon>Streptophyta</taxon>
        <taxon>Embryophyta</taxon>
        <taxon>Tracheophyta</taxon>
        <taxon>Spermatophyta</taxon>
        <taxon>Magnoliopsida</taxon>
        <taxon>Liliopsida</taxon>
        <taxon>Poales</taxon>
        <taxon>Poaceae</taxon>
        <taxon>BOP clade</taxon>
        <taxon>Oryzoideae</taxon>
        <taxon>Oryzeae</taxon>
        <taxon>Oryzinae</taxon>
        <taxon>Oryza</taxon>
        <taxon>Oryza sativa</taxon>
    </lineage>
</organism>
<evidence type="ECO:0000313" key="2">
    <source>
        <dbReference type="EMBL" id="ABA97186.1"/>
    </source>
</evidence>
<name>Q2QTI5_ORYSJ</name>
<reference evidence="2" key="3">
    <citation type="submission" date="2006-01" db="EMBL/GenBank/DDBJ databases">
        <authorList>
            <person name="Buell R."/>
        </authorList>
    </citation>
    <scope>NUCLEOTIDE SEQUENCE</scope>
</reference>
<evidence type="ECO:0000256" key="1">
    <source>
        <dbReference type="SAM" id="MobiDB-lite"/>
    </source>
</evidence>
<accession>Q2QTI5</accession>
<feature type="compositionally biased region" description="Basic and acidic residues" evidence="1">
    <location>
        <begin position="13"/>
        <end position="30"/>
    </location>
</feature>